<protein>
    <submittedName>
        <fullName evidence="1">Uncharacterized protein</fullName>
    </submittedName>
</protein>
<evidence type="ECO:0000313" key="2">
    <source>
        <dbReference type="Proteomes" id="UP000016200"/>
    </source>
</evidence>
<accession>S7KLB3</accession>
<comment type="caution">
    <text evidence="1">The sequence shown here is derived from an EMBL/GenBank/DDBJ whole genome shotgun (WGS) entry which is preliminary data.</text>
</comment>
<sequence>MENLPFNPKIMHFLLQNPAFSTKSCIFSPKIPHYPTSHTFSPQKSPI</sequence>
<name>S7KLB3_9CHLA</name>
<dbReference type="HOGENOM" id="CLU_131228_4_0_0"/>
<organism evidence="1 2">
    <name type="scientific">Chlamydia ibidis</name>
    <dbReference type="NCBI Taxonomy" id="1405396"/>
    <lineage>
        <taxon>Bacteria</taxon>
        <taxon>Pseudomonadati</taxon>
        <taxon>Chlamydiota</taxon>
        <taxon>Chlamydiia</taxon>
        <taxon>Chlamydiales</taxon>
        <taxon>Chlamydiaceae</taxon>
        <taxon>Chlamydia/Chlamydophila group</taxon>
        <taxon>Chlamydia</taxon>
    </lineage>
</organism>
<proteinExistence type="predicted"/>
<dbReference type="AlphaFoldDB" id="S7KLB3"/>
<evidence type="ECO:0000313" key="1">
    <source>
        <dbReference type="EMBL" id="EPP35210.1"/>
    </source>
</evidence>
<dbReference type="EMBL" id="ATNB01000084">
    <property type="protein sequence ID" value="EPP35210.1"/>
    <property type="molecule type" value="Genomic_DNA"/>
</dbReference>
<gene>
    <name evidence="1" type="ORF">CP10139811_1473</name>
</gene>
<dbReference type="Proteomes" id="UP000016200">
    <property type="component" value="Unassembled WGS sequence"/>
</dbReference>
<reference evidence="1 2" key="1">
    <citation type="submission" date="2013-04" db="EMBL/GenBank/DDBJ databases">
        <title>Genome sequence of Chlamydia psittaci 10-1398/11.</title>
        <authorList>
            <person name="Huot-Creasy H."/>
            <person name="McCracken C.L."/>
            <person name="Humphries M."/>
            <person name="Sachse K."/>
            <person name="Laroucau K."/>
            <person name="Bavoil P."/>
            <person name="Myers G.S."/>
        </authorList>
    </citation>
    <scope>NUCLEOTIDE SEQUENCE [LARGE SCALE GENOMIC DNA]</scope>
    <source>
        <strain evidence="1 2">10_1398_11</strain>
    </source>
</reference>